<dbReference type="SUPFAM" id="SSF46785">
    <property type="entry name" value="Winged helix' DNA-binding domain"/>
    <property type="match status" value="1"/>
</dbReference>
<name>A0ABX0UTK4_9HYPH</name>
<dbReference type="Pfam" id="PF12802">
    <property type="entry name" value="MarR_2"/>
    <property type="match status" value="1"/>
</dbReference>
<accession>A0ABX0UTK4</accession>
<dbReference type="PANTHER" id="PTHR39515:SF2">
    <property type="entry name" value="HTH-TYPE TRANSCRIPTIONAL REGULATOR RV0880"/>
    <property type="match status" value="1"/>
</dbReference>
<feature type="domain" description="HTH marR-type" evidence="1">
    <location>
        <begin position="10"/>
        <end position="144"/>
    </location>
</feature>
<dbReference type="SMART" id="SM00347">
    <property type="entry name" value="HTH_MARR"/>
    <property type="match status" value="1"/>
</dbReference>
<reference evidence="2 3" key="1">
    <citation type="submission" date="2020-03" db="EMBL/GenBank/DDBJ databases">
        <title>Genomic Encyclopedia of Type Strains, Phase IV (KMG-IV): sequencing the most valuable type-strain genomes for metagenomic binning, comparative biology and taxonomic classification.</title>
        <authorList>
            <person name="Goeker M."/>
        </authorList>
    </citation>
    <scope>NUCLEOTIDE SEQUENCE [LARGE SCALE GENOMIC DNA]</scope>
    <source>
        <strain evidence="2 3">DSM 103870</strain>
    </source>
</reference>
<dbReference type="InterPro" id="IPR036390">
    <property type="entry name" value="WH_DNA-bd_sf"/>
</dbReference>
<organism evidence="2 3">
    <name type="scientific">Pseudochelatococcus lubricantis</name>
    <dbReference type="NCBI Taxonomy" id="1538102"/>
    <lineage>
        <taxon>Bacteria</taxon>
        <taxon>Pseudomonadati</taxon>
        <taxon>Pseudomonadota</taxon>
        <taxon>Alphaproteobacteria</taxon>
        <taxon>Hyphomicrobiales</taxon>
        <taxon>Chelatococcaceae</taxon>
        <taxon>Pseudochelatococcus</taxon>
    </lineage>
</organism>
<evidence type="ECO:0000313" key="2">
    <source>
        <dbReference type="EMBL" id="NIJ56287.1"/>
    </source>
</evidence>
<proteinExistence type="predicted"/>
<gene>
    <name evidence="2" type="ORF">FHS82_000100</name>
</gene>
<dbReference type="RefSeq" id="WP_166947626.1">
    <property type="nucleotide sequence ID" value="NZ_JAASQI010000001.1"/>
</dbReference>
<dbReference type="InterPro" id="IPR052526">
    <property type="entry name" value="HTH-type_Bedaq_tolerance"/>
</dbReference>
<protein>
    <submittedName>
        <fullName evidence="2">DNA-binding MarR family transcriptional regulator</fullName>
    </submittedName>
</protein>
<dbReference type="PANTHER" id="PTHR39515">
    <property type="entry name" value="CONSERVED PROTEIN"/>
    <property type="match status" value="1"/>
</dbReference>
<dbReference type="GO" id="GO:0003677">
    <property type="term" value="F:DNA binding"/>
    <property type="evidence" value="ECO:0007669"/>
    <property type="project" value="UniProtKB-KW"/>
</dbReference>
<evidence type="ECO:0000313" key="3">
    <source>
        <dbReference type="Proteomes" id="UP001429580"/>
    </source>
</evidence>
<dbReference type="Proteomes" id="UP001429580">
    <property type="component" value="Unassembled WGS sequence"/>
</dbReference>
<dbReference type="EMBL" id="JAASQI010000001">
    <property type="protein sequence ID" value="NIJ56287.1"/>
    <property type="molecule type" value="Genomic_DNA"/>
</dbReference>
<sequence length="151" mass="16889">MPSERLEDEAAAIADLLRPAILRLNRDLRRETRGAVGLSPFQTLLLGTLQREPGIGVNELAARERITPPSMSAHIKQLETAGLLRRIEGAHDDRRRVGLAITGEGERVLDEVKRLRTAWLAARIAQLTDQERKRIQLAIEPLIRLSELPPS</sequence>
<dbReference type="InterPro" id="IPR000835">
    <property type="entry name" value="HTH_MarR-typ"/>
</dbReference>
<dbReference type="Gene3D" id="1.10.10.10">
    <property type="entry name" value="Winged helix-like DNA-binding domain superfamily/Winged helix DNA-binding domain"/>
    <property type="match status" value="1"/>
</dbReference>
<dbReference type="PROSITE" id="PS50995">
    <property type="entry name" value="HTH_MARR_2"/>
    <property type="match status" value="1"/>
</dbReference>
<keyword evidence="3" id="KW-1185">Reference proteome</keyword>
<dbReference type="InterPro" id="IPR036388">
    <property type="entry name" value="WH-like_DNA-bd_sf"/>
</dbReference>
<evidence type="ECO:0000259" key="1">
    <source>
        <dbReference type="PROSITE" id="PS50995"/>
    </source>
</evidence>
<comment type="caution">
    <text evidence="2">The sequence shown here is derived from an EMBL/GenBank/DDBJ whole genome shotgun (WGS) entry which is preliminary data.</text>
</comment>
<keyword evidence="2" id="KW-0238">DNA-binding</keyword>